<dbReference type="EMBL" id="CP015631">
    <property type="protein sequence ID" value="ANF34478.1"/>
    <property type="molecule type" value="Genomic_DNA"/>
</dbReference>
<reference evidence="2 3" key="1">
    <citation type="submission" date="2016-05" db="EMBL/GenBank/DDBJ databases">
        <title>Chromosome and linear plasmid sequence of a 2015 human isolate of tick-borne relapsing fever spirochete, Borrelia turicatae.</title>
        <authorList>
            <person name="Kingry L.C."/>
            <person name="Dhwani B."/>
            <person name="Replogle A."/>
            <person name="Sexton C."/>
            <person name="Rowe L."/>
            <person name="Stermole B.M."/>
            <person name="Christensen A.M."/>
            <person name="Schriefer M.E."/>
        </authorList>
    </citation>
    <scope>NUCLEOTIDE SEQUENCE [LARGE SCALE GENOMIC DNA]</scope>
    <source>
        <strain evidence="2 3">BTE5EL</strain>
        <plasmid evidence="2 3">lp24</plasmid>
    </source>
</reference>
<sequence>MSYKYKTINNTHFIEAIKCVSTKIQASKDYIENEAQTKQVLINPFLYAMGYDPTDHFVVQVEATADIPDHNGMKVDYILYPKEDREPTILIEVKYHKNREKLENYFKQLKLYFQNIRSQEKRVEFGILTNGIEYRFYTDLDKDNLLDKEPFMVINLEKLTPKDFEYLEKFSKNSINIEEAKSFALEKKYTDKLVAYFKKEIENTSEDFSKFLKTKIGFNKKKSNKIFKNIIIKNIFRTFTENNSILINNIENKNKTKNLKKFEKLSFDMKTIYQDLESFIFTLKPNKIDKVETKLYTGFKVYNRCFADFIFMPKENKIHITVSVSLNQITLKEGFTRDIGNIGNHGNGNIQIFCTLDSKIQEIKNLIKISYDNKFQKYKKELS</sequence>
<keyword evidence="2" id="KW-0540">Nuclease</keyword>
<feature type="domain" description="Restriction endonuclease type I HsdR N-terminal" evidence="1">
    <location>
        <begin position="58"/>
        <end position="144"/>
    </location>
</feature>
<dbReference type="RefSeq" id="WP_119024393.1">
    <property type="nucleotide sequence ID" value="NZ_CP015631.1"/>
</dbReference>
<dbReference type="GO" id="GO:0003677">
    <property type="term" value="F:DNA binding"/>
    <property type="evidence" value="ECO:0007669"/>
    <property type="project" value="UniProtKB-KW"/>
</dbReference>
<protein>
    <submittedName>
        <fullName evidence="2">Restriction endonuclease subunit R</fullName>
    </submittedName>
</protein>
<dbReference type="GO" id="GO:0009307">
    <property type="term" value="P:DNA restriction-modification system"/>
    <property type="evidence" value="ECO:0007669"/>
    <property type="project" value="UniProtKB-KW"/>
</dbReference>
<dbReference type="InterPro" id="IPR007409">
    <property type="entry name" value="Restrct_endonuc_type1_HsdR_N"/>
</dbReference>
<evidence type="ECO:0000259" key="1">
    <source>
        <dbReference type="Pfam" id="PF04313"/>
    </source>
</evidence>
<dbReference type="Pfam" id="PF04313">
    <property type="entry name" value="HSDR_N"/>
    <property type="match status" value="1"/>
</dbReference>
<geneLocation type="plasmid" evidence="2 3">
    <name>lp24</name>
</geneLocation>
<dbReference type="GO" id="GO:0009035">
    <property type="term" value="F:type I site-specific deoxyribonuclease activity"/>
    <property type="evidence" value="ECO:0007669"/>
    <property type="project" value="UniProtKB-EC"/>
</dbReference>
<keyword evidence="2" id="KW-0614">Plasmid</keyword>
<dbReference type="Proteomes" id="UP000264231">
    <property type="component" value="Plasmid lp24"/>
</dbReference>
<gene>
    <name evidence="2" type="ORF">A7978_05995</name>
</gene>
<name>A0A172XD44_BORTU</name>
<evidence type="ECO:0000313" key="2">
    <source>
        <dbReference type="EMBL" id="ANF34478.1"/>
    </source>
</evidence>
<accession>A0A172XD44</accession>
<evidence type="ECO:0000313" key="3">
    <source>
        <dbReference type="Proteomes" id="UP000264231"/>
    </source>
</evidence>
<keyword evidence="2" id="KW-0378">Hydrolase</keyword>
<organism evidence="2 3">
    <name type="scientific">Borrelia turicatae</name>
    <dbReference type="NCBI Taxonomy" id="142"/>
    <lineage>
        <taxon>Bacteria</taxon>
        <taxon>Pseudomonadati</taxon>
        <taxon>Spirochaetota</taxon>
        <taxon>Spirochaetia</taxon>
        <taxon>Spirochaetales</taxon>
        <taxon>Borreliaceae</taxon>
        <taxon>Borrelia</taxon>
    </lineage>
</organism>
<dbReference type="GO" id="GO:0005524">
    <property type="term" value="F:ATP binding"/>
    <property type="evidence" value="ECO:0007669"/>
    <property type="project" value="UniProtKB-KW"/>
</dbReference>
<keyword evidence="2" id="KW-0255">Endonuclease</keyword>
<dbReference type="AlphaFoldDB" id="A0A172XD44"/>
<proteinExistence type="predicted"/>
<dbReference type="Gene3D" id="3.90.1570.30">
    <property type="match status" value="1"/>
</dbReference>